<dbReference type="Pfam" id="PF16861">
    <property type="entry name" value="Carbam_trans_C"/>
    <property type="match status" value="1"/>
</dbReference>
<name>A0ABP7HB40_9ACTN</name>
<accession>A0ABP7HB40</accession>
<feature type="domain" description="Carbamoyltransferase" evidence="2">
    <location>
        <begin position="3"/>
        <end position="72"/>
    </location>
</feature>
<evidence type="ECO:0000313" key="5">
    <source>
        <dbReference type="Proteomes" id="UP001501009"/>
    </source>
</evidence>
<gene>
    <name evidence="4" type="ORF">GCM10022403_018010</name>
</gene>
<dbReference type="Gene3D" id="3.30.420.40">
    <property type="match status" value="1"/>
</dbReference>
<feature type="domain" description="Carbamoyltransferase C-terminal" evidence="3">
    <location>
        <begin position="405"/>
        <end position="547"/>
    </location>
</feature>
<protein>
    <submittedName>
        <fullName evidence="4">Carbamoyltransferase N-terminal domain-containing protein</fullName>
    </submittedName>
</protein>
<dbReference type="InterPro" id="IPR038152">
    <property type="entry name" value="Carbam_trans_C_sf"/>
</dbReference>
<dbReference type="InterPro" id="IPR031730">
    <property type="entry name" value="Carbam_trans_C"/>
</dbReference>
<comment type="similarity">
    <text evidence="1">Belongs to the NodU/CmcH family.</text>
</comment>
<keyword evidence="5" id="KW-1185">Reference proteome</keyword>
<sequence length="572" mass="62649">MIIAGLKLTQSGGIALINDGKLEFHIEMQKLANNRRYSNFDDLDMLPEIFAEYGYTLADVDQWAIDGWDGSEYGQAAARINGQLVDVQLAPYRETARVPDPCQPGYVGKLSLGGRSTEYASYVHVASHMAAAYSTSPFARRGEPSMVLVWDGGCFPRLYCVSPDGRVEPGGEAFPLIGHTYSMASQYYGPFRRSNKSRTVDDLSVAGKMMAYIALGKPVESVKQVLRELFQKHFEADTASVRAYRARIIGCGSTGEPSHSYVHAYLTEVQERTEKLGVSDEDVLASVHAFLEELLLDRVTAKIRTWKGDEPWNLCFAGGCALNIKWNSALRSHPMIRSLWVPPFPDDSGSAIGTACAHLGSGHGLRPIEWGVRLGPALRPTDPTPEGWTVTACGPKEVARLLHTSGRPVVVLHGRAELGPRALGARSILAPATDPAMKAVLNDVKRREHYRPVAPICLVEHAPEVFEPGTPDPYMLFEHWVRPEWVGRIPAAMHLDGTARLQTVSKADDPNLATILNEYHRLSGIPVLCNTSANLNGSGFFPDVASAAEWGGVDHIWSEGTLYSRSRSGTDE</sequence>
<dbReference type="Pfam" id="PF02543">
    <property type="entry name" value="Carbam_trans_N"/>
    <property type="match status" value="2"/>
</dbReference>
<evidence type="ECO:0000313" key="4">
    <source>
        <dbReference type="EMBL" id="GAA3783741.1"/>
    </source>
</evidence>
<comment type="caution">
    <text evidence="4">The sequence shown here is derived from an EMBL/GenBank/DDBJ whole genome shotgun (WGS) entry which is preliminary data.</text>
</comment>
<dbReference type="PANTHER" id="PTHR34847">
    <property type="entry name" value="NODULATION PROTEIN U"/>
    <property type="match status" value="1"/>
</dbReference>
<proteinExistence type="inferred from homology"/>
<evidence type="ECO:0000256" key="1">
    <source>
        <dbReference type="ARBA" id="ARBA00006129"/>
    </source>
</evidence>
<evidence type="ECO:0000259" key="3">
    <source>
        <dbReference type="Pfam" id="PF16861"/>
    </source>
</evidence>
<evidence type="ECO:0000259" key="2">
    <source>
        <dbReference type="Pfam" id="PF02543"/>
    </source>
</evidence>
<dbReference type="PANTHER" id="PTHR34847:SF1">
    <property type="entry name" value="NODULATION PROTEIN U"/>
    <property type="match status" value="1"/>
</dbReference>
<dbReference type="Proteomes" id="UP001501009">
    <property type="component" value="Unassembled WGS sequence"/>
</dbReference>
<organism evidence="4 5">
    <name type="scientific">Streptomyces coacervatus</name>
    <dbReference type="NCBI Taxonomy" id="647381"/>
    <lineage>
        <taxon>Bacteria</taxon>
        <taxon>Bacillati</taxon>
        <taxon>Actinomycetota</taxon>
        <taxon>Actinomycetes</taxon>
        <taxon>Kitasatosporales</taxon>
        <taxon>Streptomycetaceae</taxon>
        <taxon>Streptomyces</taxon>
    </lineage>
</organism>
<dbReference type="RefSeq" id="WP_275779403.1">
    <property type="nucleotide sequence ID" value="NZ_BAABDE010000007.1"/>
</dbReference>
<dbReference type="Gene3D" id="3.90.870.20">
    <property type="entry name" value="Carbamoyltransferase, C-terminal domain"/>
    <property type="match status" value="1"/>
</dbReference>
<dbReference type="EMBL" id="BAABDE010000007">
    <property type="protein sequence ID" value="GAA3783741.1"/>
    <property type="molecule type" value="Genomic_DNA"/>
</dbReference>
<reference evidence="5" key="1">
    <citation type="journal article" date="2019" name="Int. J. Syst. Evol. Microbiol.">
        <title>The Global Catalogue of Microorganisms (GCM) 10K type strain sequencing project: providing services to taxonomists for standard genome sequencing and annotation.</title>
        <authorList>
            <consortium name="The Broad Institute Genomics Platform"/>
            <consortium name="The Broad Institute Genome Sequencing Center for Infectious Disease"/>
            <person name="Wu L."/>
            <person name="Ma J."/>
        </authorList>
    </citation>
    <scope>NUCLEOTIDE SEQUENCE [LARGE SCALE GENOMIC DNA]</scope>
    <source>
        <strain evidence="5">JCM 17138</strain>
    </source>
</reference>
<feature type="domain" description="Carbamoyltransferase" evidence="2">
    <location>
        <begin position="119"/>
        <end position="356"/>
    </location>
</feature>
<dbReference type="InterPro" id="IPR051338">
    <property type="entry name" value="NodU/CmcH_Carbamoyltrnsfr"/>
</dbReference>
<dbReference type="InterPro" id="IPR003696">
    <property type="entry name" value="Carbtransf_dom"/>
</dbReference>